<dbReference type="InterPro" id="IPR023365">
    <property type="entry name" value="Sortase_dom-sf"/>
</dbReference>
<dbReference type="InterPro" id="IPR042001">
    <property type="entry name" value="Sortase_F"/>
</dbReference>
<dbReference type="EMBL" id="BAAALS010000026">
    <property type="protein sequence ID" value="GAA1769199.1"/>
    <property type="molecule type" value="Genomic_DNA"/>
</dbReference>
<organism evidence="2 3">
    <name type="scientific">Luedemannella helvata</name>
    <dbReference type="NCBI Taxonomy" id="349315"/>
    <lineage>
        <taxon>Bacteria</taxon>
        <taxon>Bacillati</taxon>
        <taxon>Actinomycetota</taxon>
        <taxon>Actinomycetes</taxon>
        <taxon>Micromonosporales</taxon>
        <taxon>Micromonosporaceae</taxon>
        <taxon>Luedemannella</taxon>
    </lineage>
</organism>
<dbReference type="InterPro" id="IPR005754">
    <property type="entry name" value="Sortase"/>
</dbReference>
<dbReference type="SUPFAM" id="SSF63817">
    <property type="entry name" value="Sortase"/>
    <property type="match status" value="1"/>
</dbReference>
<keyword evidence="3" id="KW-1185">Reference proteome</keyword>
<dbReference type="NCBIfam" id="NF033748">
    <property type="entry name" value="class_F_sortase"/>
    <property type="match status" value="1"/>
</dbReference>
<dbReference type="Gene3D" id="2.40.260.10">
    <property type="entry name" value="Sortase"/>
    <property type="match status" value="1"/>
</dbReference>
<dbReference type="Pfam" id="PF04203">
    <property type="entry name" value="Sortase"/>
    <property type="match status" value="1"/>
</dbReference>
<keyword evidence="1" id="KW-0378">Hydrolase</keyword>
<dbReference type="Proteomes" id="UP001500655">
    <property type="component" value="Unassembled WGS sequence"/>
</dbReference>
<evidence type="ECO:0000313" key="3">
    <source>
        <dbReference type="Proteomes" id="UP001500655"/>
    </source>
</evidence>
<comment type="caution">
    <text evidence="2">The sequence shown here is derived from an EMBL/GenBank/DDBJ whole genome shotgun (WGS) entry which is preliminary data.</text>
</comment>
<accession>A0ABN2L109</accession>
<name>A0ABN2L109_9ACTN</name>
<evidence type="ECO:0000313" key="2">
    <source>
        <dbReference type="EMBL" id="GAA1769199.1"/>
    </source>
</evidence>
<gene>
    <name evidence="2" type="ORF">GCM10009681_45690</name>
</gene>
<protein>
    <submittedName>
        <fullName evidence="2">Class F sortase</fullName>
    </submittedName>
</protein>
<dbReference type="CDD" id="cd05829">
    <property type="entry name" value="Sortase_F"/>
    <property type="match status" value="1"/>
</dbReference>
<proteinExistence type="predicted"/>
<evidence type="ECO:0000256" key="1">
    <source>
        <dbReference type="ARBA" id="ARBA00022801"/>
    </source>
</evidence>
<sequence>MLGRPRAGVVSLALTVLGLFAVGIGVGQLTGLPSFGGWPNAARADTDRLHRPSAPSVVVIGSIGVRAEVVPVGLAEDGSIAPPRDSRGATAGWYEHGPSPGQSGSAVLVGHVDTREAAGVFHRLDEVREGDLIQVHRRDRRTAAFRVDSVETFPKNEFPVKRIFGDHSRARLVLVTCGGRWVGGETGYADNVMVFATRVPA</sequence>
<reference evidence="2 3" key="1">
    <citation type="journal article" date="2019" name="Int. J. Syst. Evol. Microbiol.">
        <title>The Global Catalogue of Microorganisms (GCM) 10K type strain sequencing project: providing services to taxonomists for standard genome sequencing and annotation.</title>
        <authorList>
            <consortium name="The Broad Institute Genomics Platform"/>
            <consortium name="The Broad Institute Genome Sequencing Center for Infectious Disease"/>
            <person name="Wu L."/>
            <person name="Ma J."/>
        </authorList>
    </citation>
    <scope>NUCLEOTIDE SEQUENCE [LARGE SCALE GENOMIC DNA]</scope>
    <source>
        <strain evidence="2 3">JCM 13249</strain>
    </source>
</reference>